<evidence type="ECO:0000313" key="2">
    <source>
        <dbReference type="EMBL" id="GBP20859.1"/>
    </source>
</evidence>
<comment type="caution">
    <text evidence="2">The sequence shown here is derived from an EMBL/GenBank/DDBJ whole genome shotgun (WGS) entry which is preliminary data.</text>
</comment>
<dbReference type="Proteomes" id="UP000299102">
    <property type="component" value="Unassembled WGS sequence"/>
</dbReference>
<organism evidence="2 3">
    <name type="scientific">Eumeta variegata</name>
    <name type="common">Bagworm moth</name>
    <name type="synonym">Eumeta japonica</name>
    <dbReference type="NCBI Taxonomy" id="151549"/>
    <lineage>
        <taxon>Eukaryota</taxon>
        <taxon>Metazoa</taxon>
        <taxon>Ecdysozoa</taxon>
        <taxon>Arthropoda</taxon>
        <taxon>Hexapoda</taxon>
        <taxon>Insecta</taxon>
        <taxon>Pterygota</taxon>
        <taxon>Neoptera</taxon>
        <taxon>Endopterygota</taxon>
        <taxon>Lepidoptera</taxon>
        <taxon>Glossata</taxon>
        <taxon>Ditrysia</taxon>
        <taxon>Tineoidea</taxon>
        <taxon>Psychidae</taxon>
        <taxon>Oiketicinae</taxon>
        <taxon>Eumeta</taxon>
    </lineage>
</organism>
<sequence>MVSGRPLIASCGGSSGAHALTATRGRNYRLVWSFDGGDSSSPASVVETLGYDRDGCSVIFTKYNYVHGRVSTRAKCIWKWKQTLLRISDRKAFRIGGPAARRPIPVLEVTEPKYAQETDAGRSAARAPRRLPADKRSILDTGGGCRLATNGLYPRRRIAEDGRKRKTVKKPKSTLSAPRRVSELDISGIPERVSRTGDPASPGNSRLQDGGEERNAYATTAAPDIGRLTEANDDRRGRLSNWQGSLCVYATLPVHITNIAFYVIKTNDDSVHAPQHRRRHAQDRVHKCHSNDAPSQEVTWERDKYYFPQRNRKFRQFGHYGVRLARGCSFNLRLGNESEILKHGVISPARSLTCRCAPSINIFLIFRLALFLHRRRHIIIIAPSTSCRSLAGALRRRSFDVI</sequence>
<proteinExistence type="predicted"/>
<accession>A0A4C1U3J8</accession>
<feature type="region of interest" description="Disordered" evidence="1">
    <location>
        <begin position="158"/>
        <end position="224"/>
    </location>
</feature>
<evidence type="ECO:0000313" key="3">
    <source>
        <dbReference type="Proteomes" id="UP000299102"/>
    </source>
</evidence>
<keyword evidence="3" id="KW-1185">Reference proteome</keyword>
<reference evidence="2 3" key="1">
    <citation type="journal article" date="2019" name="Commun. Biol.">
        <title>The bagworm genome reveals a unique fibroin gene that provides high tensile strength.</title>
        <authorList>
            <person name="Kono N."/>
            <person name="Nakamura H."/>
            <person name="Ohtoshi R."/>
            <person name="Tomita M."/>
            <person name="Numata K."/>
            <person name="Arakawa K."/>
        </authorList>
    </citation>
    <scope>NUCLEOTIDE SEQUENCE [LARGE SCALE GENOMIC DNA]</scope>
</reference>
<dbReference type="EMBL" id="BGZK01000123">
    <property type="protein sequence ID" value="GBP20859.1"/>
    <property type="molecule type" value="Genomic_DNA"/>
</dbReference>
<name>A0A4C1U3J8_EUMVA</name>
<dbReference type="AlphaFoldDB" id="A0A4C1U3J8"/>
<protein>
    <submittedName>
        <fullName evidence="2">Uncharacterized protein</fullName>
    </submittedName>
</protein>
<gene>
    <name evidence="2" type="ORF">EVAR_80677_1</name>
</gene>
<evidence type="ECO:0000256" key="1">
    <source>
        <dbReference type="SAM" id="MobiDB-lite"/>
    </source>
</evidence>